<dbReference type="STRING" id="36745.CLSAP_29170"/>
<dbReference type="InterPro" id="IPR050639">
    <property type="entry name" value="SSR_resolvase"/>
</dbReference>
<accession>M1MKR3</accession>
<dbReference type="InterPro" id="IPR038109">
    <property type="entry name" value="DNA_bind_recomb_sf"/>
</dbReference>
<dbReference type="Gene3D" id="3.90.1750.20">
    <property type="entry name" value="Putative Large Serine Recombinase, Chain B, Domain 2"/>
    <property type="match status" value="1"/>
</dbReference>
<gene>
    <name evidence="3" type="ORF">Cspa_c31070</name>
</gene>
<dbReference type="eggNOG" id="COG1961">
    <property type="taxonomic scope" value="Bacteria"/>
</dbReference>
<evidence type="ECO:0000259" key="2">
    <source>
        <dbReference type="PROSITE" id="PS51737"/>
    </source>
</evidence>
<dbReference type="GO" id="GO:0003677">
    <property type="term" value="F:DNA binding"/>
    <property type="evidence" value="ECO:0007669"/>
    <property type="project" value="InterPro"/>
</dbReference>
<sequence length="573" mass="65764">MKAAIYSRKSKFTEKGDSIENQIHMCIQYAKNIGIDDYEIYEDEGFSGGNTNRPKFQKLMRDVKAKKFTHLICYRLDRISRNVADFASTIEILNKYDTAFISIREQFDTSSAMGRAMMNISATFAQLERETIAERIKDNLRELSKTGRWLGGPPPLGYESIEVENNDSNGKNRKKHILQINPNECEIPKLVYELFMKYKSYQKVSRLLEDQGIYSRKGSLFSRNLVKQTIDNPTYSVADKNILDYLKKHGAEVFGYEKINGINGVMAYNRRTEKGSFAPIENWIISVGEHPGIIASDTWIRCQHIANEIKDINSSNRKGTSQQALLSGLVVCKECESAMAPRQNLSSKYAYRYYSCNSRNSNANRCTNDALNAYDAEDFVVNTLKSLTHNDIIKNYEKLKKKNVVKISNKAQIANFTKEIESNKKSISNLVMKMVYLDNDPELLEPFKTEIKKLTDRNNELTSLINELSLANDSIASTYESLDEILTTLDNFQKFYDFTEKFEDRKRLIRSLVKYVVWDSKTRILDIILIGSDKERPRQVVLPLSNSSRRNGSRGDYCYNGISAYGKCNYRGN</sequence>
<reference evidence="3 4" key="1">
    <citation type="submission" date="2013-02" db="EMBL/GenBank/DDBJ databases">
        <title>Genome sequence of Clostridium saccharoperbutylacetonicum N1-4(HMT).</title>
        <authorList>
            <person name="Poehlein A."/>
            <person name="Daniel R."/>
        </authorList>
    </citation>
    <scope>NUCLEOTIDE SEQUENCE [LARGE SCALE GENOMIC DNA]</scope>
    <source>
        <strain evidence="4">N1-4(HMT)</strain>
    </source>
</reference>
<feature type="domain" description="Resolvase/invertase-type recombinase catalytic" evidence="1">
    <location>
        <begin position="2"/>
        <end position="147"/>
    </location>
</feature>
<dbReference type="InterPro" id="IPR036162">
    <property type="entry name" value="Resolvase-like_N_sf"/>
</dbReference>
<dbReference type="HOGENOM" id="CLU_010686_18_14_9"/>
<proteinExistence type="predicted"/>
<organism evidence="3 4">
    <name type="scientific">Clostridium saccharoperbutylacetonicum N1-4(HMT)</name>
    <dbReference type="NCBI Taxonomy" id="931276"/>
    <lineage>
        <taxon>Bacteria</taxon>
        <taxon>Bacillati</taxon>
        <taxon>Bacillota</taxon>
        <taxon>Clostridia</taxon>
        <taxon>Eubacteriales</taxon>
        <taxon>Clostridiaceae</taxon>
        <taxon>Clostridium</taxon>
    </lineage>
</organism>
<dbReference type="PROSITE" id="PS51737">
    <property type="entry name" value="RECOMBINASE_DNA_BIND"/>
    <property type="match status" value="1"/>
</dbReference>
<dbReference type="GO" id="GO:0000150">
    <property type="term" value="F:DNA strand exchange activity"/>
    <property type="evidence" value="ECO:0007669"/>
    <property type="project" value="InterPro"/>
</dbReference>
<dbReference type="EMBL" id="CP004121">
    <property type="protein sequence ID" value="AGF56868.1"/>
    <property type="molecule type" value="Genomic_DNA"/>
</dbReference>
<evidence type="ECO:0000313" key="4">
    <source>
        <dbReference type="Proteomes" id="UP000011728"/>
    </source>
</evidence>
<dbReference type="PATRIC" id="fig|931276.5.peg.3125"/>
<dbReference type="PROSITE" id="PS51736">
    <property type="entry name" value="RECOMBINASES_3"/>
    <property type="match status" value="1"/>
</dbReference>
<dbReference type="SUPFAM" id="SSF53041">
    <property type="entry name" value="Resolvase-like"/>
    <property type="match status" value="1"/>
</dbReference>
<dbReference type="PANTHER" id="PTHR30461">
    <property type="entry name" value="DNA-INVERTASE FROM LAMBDOID PROPHAGE"/>
    <property type="match status" value="1"/>
</dbReference>
<evidence type="ECO:0000313" key="3">
    <source>
        <dbReference type="EMBL" id="AGF56868.1"/>
    </source>
</evidence>
<keyword evidence="4" id="KW-1185">Reference proteome</keyword>
<dbReference type="RefSeq" id="WP_015393187.1">
    <property type="nucleotide sequence ID" value="NC_020291.1"/>
</dbReference>
<dbReference type="CDD" id="cd00338">
    <property type="entry name" value="Ser_Recombinase"/>
    <property type="match status" value="1"/>
</dbReference>
<dbReference type="Gene3D" id="3.40.50.1390">
    <property type="entry name" value="Resolvase, N-terminal catalytic domain"/>
    <property type="match status" value="1"/>
</dbReference>
<protein>
    <submittedName>
        <fullName evidence="3">DNA invertase Pin-like site-specific recombinase</fullName>
    </submittedName>
</protein>
<dbReference type="InterPro" id="IPR011109">
    <property type="entry name" value="DNA_bind_recombinase_dom"/>
</dbReference>
<dbReference type="InterPro" id="IPR025827">
    <property type="entry name" value="Zn_ribbon_recom_dom"/>
</dbReference>
<evidence type="ECO:0000259" key="1">
    <source>
        <dbReference type="PROSITE" id="PS51736"/>
    </source>
</evidence>
<dbReference type="Pfam" id="PF13408">
    <property type="entry name" value="Zn_ribbon_recom"/>
    <property type="match status" value="1"/>
</dbReference>
<name>M1MKR3_9CLOT</name>
<dbReference type="PANTHER" id="PTHR30461:SF23">
    <property type="entry name" value="DNA RECOMBINASE-RELATED"/>
    <property type="match status" value="1"/>
</dbReference>
<dbReference type="KEGG" id="csr:Cspa_c31070"/>
<dbReference type="Pfam" id="PF07508">
    <property type="entry name" value="Recombinase"/>
    <property type="match status" value="1"/>
</dbReference>
<dbReference type="AlphaFoldDB" id="M1MKR3"/>
<dbReference type="Pfam" id="PF00239">
    <property type="entry name" value="Resolvase"/>
    <property type="match status" value="1"/>
</dbReference>
<dbReference type="Proteomes" id="UP000011728">
    <property type="component" value="Chromosome"/>
</dbReference>
<feature type="domain" description="Recombinase" evidence="2">
    <location>
        <begin position="155"/>
        <end position="312"/>
    </location>
</feature>
<dbReference type="InterPro" id="IPR006119">
    <property type="entry name" value="Resolv_N"/>
</dbReference>
<dbReference type="OrthoDB" id="9781670at2"/>
<dbReference type="SMART" id="SM00857">
    <property type="entry name" value="Resolvase"/>
    <property type="match status" value="1"/>
</dbReference>